<dbReference type="AlphaFoldDB" id="A0A059CTQ7"/>
<organism evidence="1">
    <name type="scientific">Eucalyptus grandis</name>
    <name type="common">Flooded gum</name>
    <dbReference type="NCBI Taxonomy" id="71139"/>
    <lineage>
        <taxon>Eukaryota</taxon>
        <taxon>Viridiplantae</taxon>
        <taxon>Streptophyta</taxon>
        <taxon>Embryophyta</taxon>
        <taxon>Tracheophyta</taxon>
        <taxon>Spermatophyta</taxon>
        <taxon>Magnoliopsida</taxon>
        <taxon>eudicotyledons</taxon>
        <taxon>Gunneridae</taxon>
        <taxon>Pentapetalae</taxon>
        <taxon>rosids</taxon>
        <taxon>malvids</taxon>
        <taxon>Myrtales</taxon>
        <taxon>Myrtaceae</taxon>
        <taxon>Myrtoideae</taxon>
        <taxon>Eucalypteae</taxon>
        <taxon>Eucalyptus</taxon>
    </lineage>
</organism>
<name>A0A059CTQ7_EUCGR</name>
<gene>
    <name evidence="1" type="ORF">EUGRSUZ_C03133</name>
</gene>
<dbReference type="InParanoid" id="A0A059CTQ7"/>
<evidence type="ECO:0000313" key="1">
    <source>
        <dbReference type="EMBL" id="KCW81767.1"/>
    </source>
</evidence>
<dbReference type="Gramene" id="KCW81767">
    <property type="protein sequence ID" value="KCW81767"/>
    <property type="gene ID" value="EUGRSUZ_C03133"/>
</dbReference>
<proteinExistence type="predicted"/>
<sequence length="145" mass="16313">MEFGSLAMRVPDKSNSVNEVKFPSESGSSLNLLQCRKEKHLSFTSAPTSFGKSVKFEQSIIFNSINDRRSPMKLSILFRPEHLARVNLSKAKHLEMFGIVVMPEHQIVRPKSPIQTVPPKRRITPGKPSQICKTCCKVPDKSSTF</sequence>
<protein>
    <submittedName>
        <fullName evidence="1">Uncharacterized protein</fullName>
    </submittedName>
</protein>
<reference evidence="1" key="1">
    <citation type="submission" date="2013-07" db="EMBL/GenBank/DDBJ databases">
        <title>The genome of Eucalyptus grandis.</title>
        <authorList>
            <person name="Schmutz J."/>
            <person name="Hayes R."/>
            <person name="Myburg A."/>
            <person name="Tuskan G."/>
            <person name="Grattapaglia D."/>
            <person name="Rokhsar D.S."/>
        </authorList>
    </citation>
    <scope>NUCLEOTIDE SEQUENCE</scope>
    <source>
        <tissue evidence="1">Leaf extractions</tissue>
    </source>
</reference>
<accession>A0A059CTQ7</accession>
<dbReference type="EMBL" id="KK198755">
    <property type="protein sequence ID" value="KCW81767.1"/>
    <property type="molecule type" value="Genomic_DNA"/>
</dbReference>